<evidence type="ECO:0000313" key="3">
    <source>
        <dbReference type="Proteomes" id="UP000218677"/>
    </source>
</evidence>
<dbReference type="Proteomes" id="UP000218677">
    <property type="component" value="Unassembled WGS sequence"/>
</dbReference>
<gene>
    <name evidence="2" type="ORF">CPA45_12735</name>
</gene>
<feature type="region of interest" description="Disordered" evidence="1">
    <location>
        <begin position="215"/>
        <end position="238"/>
    </location>
</feature>
<comment type="caution">
    <text evidence="2">The sequence shown here is derived from an EMBL/GenBank/DDBJ whole genome shotgun (WGS) entry which is preliminary data.</text>
</comment>
<dbReference type="AlphaFoldDB" id="A0A2A4HMR3"/>
<feature type="compositionally biased region" description="Polar residues" evidence="1">
    <location>
        <begin position="1"/>
        <end position="19"/>
    </location>
</feature>
<dbReference type="EMBL" id="NWUX01000010">
    <property type="protein sequence ID" value="PCF95393.1"/>
    <property type="molecule type" value="Genomic_DNA"/>
</dbReference>
<feature type="compositionally biased region" description="Basic and acidic residues" evidence="1">
    <location>
        <begin position="178"/>
        <end position="187"/>
    </location>
</feature>
<organism evidence="2 3">
    <name type="scientific">Vreelandella nigrificans</name>
    <dbReference type="NCBI Taxonomy" id="2042704"/>
    <lineage>
        <taxon>Bacteria</taxon>
        <taxon>Pseudomonadati</taxon>
        <taxon>Pseudomonadota</taxon>
        <taxon>Gammaproteobacteria</taxon>
        <taxon>Oceanospirillales</taxon>
        <taxon>Halomonadaceae</taxon>
        <taxon>Vreelandella</taxon>
    </lineage>
</organism>
<reference evidence="3" key="1">
    <citation type="submission" date="2017-09" db="EMBL/GenBank/DDBJ databases">
        <authorList>
            <person name="Cho G.-S."/>
            <person name="Oguntoyinbo F.A."/>
            <person name="Cnockaert M."/>
            <person name="Kabisch J."/>
            <person name="Neve H."/>
            <person name="Bockelmann W."/>
            <person name="Wenning M."/>
            <person name="Franz C.M."/>
            <person name="Vandamme P."/>
        </authorList>
    </citation>
    <scope>NUCLEOTIDE SEQUENCE [LARGE SCALE GENOMIC DNA]</scope>
    <source>
        <strain evidence="3">MBT G8648</strain>
    </source>
</reference>
<keyword evidence="3" id="KW-1185">Reference proteome</keyword>
<evidence type="ECO:0000256" key="1">
    <source>
        <dbReference type="SAM" id="MobiDB-lite"/>
    </source>
</evidence>
<feature type="region of interest" description="Disordered" evidence="1">
    <location>
        <begin position="147"/>
        <end position="187"/>
    </location>
</feature>
<sequence>MKIGFSSFTLINNRQTTPPNKAAPLNQGMPLTSATTRVKQQSIALAPEPSTADDPFTKRIKKQQEAFESLASLPSSKELSQQRASEKVGSLRQRIEMLKAMMRFASPERLKSIAKELKSVANQLASAAKLLGSQGVGMTATPSVMQPAAAQQAVDSAGGADPAASQASSDGGNQADVKTAEDDAKRAVEQTAEDNAAGFVKDFVKDDTVVLLPNLPDITQQNNDSRATSTGSSASEHALRSILTEAQKELREAANELKVRLREEDKEARRELKKAEEAMEKTDQAIATSTSDALYSSLGQLLPASDVSVSITPTINVEV</sequence>
<feature type="region of interest" description="Disordered" evidence="1">
    <location>
        <begin position="1"/>
        <end position="28"/>
    </location>
</feature>
<feature type="region of interest" description="Disordered" evidence="1">
    <location>
        <begin position="65"/>
        <end position="89"/>
    </location>
</feature>
<evidence type="ECO:0000313" key="2">
    <source>
        <dbReference type="EMBL" id="PCF95393.1"/>
    </source>
</evidence>
<accession>A0A2A4HMR3</accession>
<dbReference type="OrthoDB" id="6158335at2"/>
<protein>
    <submittedName>
        <fullName evidence="2">Uncharacterized protein</fullName>
    </submittedName>
</protein>
<dbReference type="RefSeq" id="WP_096651935.1">
    <property type="nucleotide sequence ID" value="NZ_NWUX01000010.1"/>
</dbReference>
<feature type="compositionally biased region" description="Polar residues" evidence="1">
    <location>
        <begin position="72"/>
        <end position="83"/>
    </location>
</feature>
<name>A0A2A4HMR3_9GAMM</name>
<feature type="compositionally biased region" description="Polar residues" evidence="1">
    <location>
        <begin position="217"/>
        <end position="235"/>
    </location>
</feature>
<proteinExistence type="predicted"/>